<feature type="chain" id="PRO_5024277879" evidence="2">
    <location>
        <begin position="19"/>
        <end position="357"/>
    </location>
</feature>
<accession>A0A5N5QHR3</accession>
<dbReference type="GO" id="GO:0016538">
    <property type="term" value="F:cyclin-dependent protein serine/threonine kinase regulator activity"/>
    <property type="evidence" value="ECO:0007669"/>
    <property type="project" value="InterPro"/>
</dbReference>
<dbReference type="OrthoDB" id="10264655at2759"/>
<gene>
    <name evidence="4" type="ORF">CTheo_5559</name>
</gene>
<evidence type="ECO:0000256" key="1">
    <source>
        <dbReference type="SAM" id="MobiDB-lite"/>
    </source>
</evidence>
<keyword evidence="5" id="KW-1185">Reference proteome</keyword>
<dbReference type="AlphaFoldDB" id="A0A5N5QHR3"/>
<dbReference type="EMBL" id="SSOP01000130">
    <property type="protein sequence ID" value="KAB5590996.1"/>
    <property type="molecule type" value="Genomic_DNA"/>
</dbReference>
<comment type="caution">
    <text evidence="4">The sequence shown here is derived from an EMBL/GenBank/DDBJ whole genome shotgun (WGS) entry which is preliminary data.</text>
</comment>
<feature type="signal peptide" evidence="2">
    <location>
        <begin position="1"/>
        <end position="18"/>
    </location>
</feature>
<feature type="compositionally biased region" description="Low complexity" evidence="1">
    <location>
        <begin position="257"/>
        <end position="271"/>
    </location>
</feature>
<dbReference type="InterPro" id="IPR006671">
    <property type="entry name" value="Cyclin_N"/>
</dbReference>
<organism evidence="4 5">
    <name type="scientific">Ceratobasidium theobromae</name>
    <dbReference type="NCBI Taxonomy" id="1582974"/>
    <lineage>
        <taxon>Eukaryota</taxon>
        <taxon>Fungi</taxon>
        <taxon>Dikarya</taxon>
        <taxon>Basidiomycota</taxon>
        <taxon>Agaricomycotina</taxon>
        <taxon>Agaricomycetes</taxon>
        <taxon>Cantharellales</taxon>
        <taxon>Ceratobasidiaceae</taxon>
        <taxon>Ceratobasidium</taxon>
    </lineage>
</organism>
<dbReference type="Proteomes" id="UP000383932">
    <property type="component" value="Unassembled WGS sequence"/>
</dbReference>
<dbReference type="InterPro" id="IPR043198">
    <property type="entry name" value="Cyclin/Ssn8"/>
</dbReference>
<dbReference type="SUPFAM" id="SSF47954">
    <property type="entry name" value="Cyclin-like"/>
    <property type="match status" value="2"/>
</dbReference>
<dbReference type="CDD" id="cd20532">
    <property type="entry name" value="CYCLIN_CCNL_rpt1"/>
    <property type="match status" value="1"/>
</dbReference>
<name>A0A5N5QHR3_9AGAM</name>
<reference evidence="4 5" key="1">
    <citation type="journal article" date="2019" name="Fungal Biol. Biotechnol.">
        <title>Draft genome sequence of fastidious pathogen Ceratobasidium theobromae, which causes vascular-streak dieback in Theobroma cacao.</title>
        <authorList>
            <person name="Ali S.S."/>
            <person name="Asman A."/>
            <person name="Shao J."/>
            <person name="Firmansyah A.P."/>
            <person name="Susilo A.W."/>
            <person name="Rosmana A."/>
            <person name="McMahon P."/>
            <person name="Junaid M."/>
            <person name="Guest D."/>
            <person name="Kheng T.Y."/>
            <person name="Meinhardt L.W."/>
            <person name="Bailey B.A."/>
        </authorList>
    </citation>
    <scope>NUCLEOTIDE SEQUENCE [LARGE SCALE GENOMIC DNA]</scope>
    <source>
        <strain evidence="4 5">CT2</strain>
    </source>
</reference>
<evidence type="ECO:0000259" key="3">
    <source>
        <dbReference type="Pfam" id="PF00134"/>
    </source>
</evidence>
<sequence length="357" mass="39987">MFLASATMSTVLYPLASLAQISQTPSRNDGVPAEIEEGLRVYGCKMIQQAGLLLKQNQVAMSTAQILFQRFWYVTSFKQFGVSDIGMGALYLASKLEECPVRMRDLINVYDLLIARAKHALRVDQQVSIQVVAITQFADQYQPFRYTPMGYFDAAFYDSKDALVVAEMQILKRLGFDVRARLPYGAMVNYAQVLNLTDAKGKDGEGVPQRAWGYLNDALQTPVYALYPIPTIACAALHLAVRHAGIPLPGDCPSKITTTPTPADNAPTTPTEDNTLSREQQLRRTLELRQQETRESEEEAPWYTLFDVEQEDLESVVGWIMRLYQRQNPKLDETVLELVVGGKKAVRSWIDDHPGAS</sequence>
<dbReference type="GO" id="GO:0006357">
    <property type="term" value="P:regulation of transcription by RNA polymerase II"/>
    <property type="evidence" value="ECO:0007669"/>
    <property type="project" value="InterPro"/>
</dbReference>
<dbReference type="PIRSF" id="PIRSF036580">
    <property type="entry name" value="Cyclin_L"/>
    <property type="match status" value="1"/>
</dbReference>
<feature type="region of interest" description="Disordered" evidence="1">
    <location>
        <begin position="255"/>
        <end position="279"/>
    </location>
</feature>
<dbReference type="PANTHER" id="PTHR10026">
    <property type="entry name" value="CYCLIN"/>
    <property type="match status" value="1"/>
</dbReference>
<keyword evidence="2" id="KW-0732">Signal</keyword>
<feature type="domain" description="Cyclin N-terminal" evidence="3">
    <location>
        <begin position="34"/>
        <end position="178"/>
    </location>
</feature>
<evidence type="ECO:0000256" key="2">
    <source>
        <dbReference type="SAM" id="SignalP"/>
    </source>
</evidence>
<evidence type="ECO:0000313" key="5">
    <source>
        <dbReference type="Proteomes" id="UP000383932"/>
    </source>
</evidence>
<dbReference type="Gene3D" id="1.10.472.10">
    <property type="entry name" value="Cyclin-like"/>
    <property type="match status" value="2"/>
</dbReference>
<evidence type="ECO:0000313" key="4">
    <source>
        <dbReference type="EMBL" id="KAB5590996.1"/>
    </source>
</evidence>
<protein>
    <submittedName>
        <fullName evidence="4">Cyclin-L1 protein</fullName>
    </submittedName>
</protein>
<dbReference type="Pfam" id="PF00134">
    <property type="entry name" value="Cyclin_N"/>
    <property type="match status" value="1"/>
</dbReference>
<proteinExistence type="predicted"/>
<dbReference type="InterPro" id="IPR036915">
    <property type="entry name" value="Cyclin-like_sf"/>
</dbReference>